<dbReference type="AlphaFoldDB" id="A0AAV8TYE8"/>
<evidence type="ECO:0000256" key="1">
    <source>
        <dbReference type="SAM" id="MobiDB-lite"/>
    </source>
</evidence>
<dbReference type="Proteomes" id="UP001159364">
    <property type="component" value="Linkage Group LG02"/>
</dbReference>
<sequence length="294" mass="31765">MECRPLEIMIASAKDLKDVNLFTKMDVYAVVSINGDPYSTQKQKTHVHKDCGPNPNWNFTMKFNLDEASLQQNRLTLDIKLKSDRSLGDKDIGEVYVPIKELLDSAGDPKEYKHMSYSVSTPTGKAKGTLNFSYKFGDKQNAPPPKEKAKKVEEPVMAYPPAGYPNGAGASYPLPGGHPPPPPPPHHMDAGKAHAQPYPPQYAYPPQGGYPPQQYPPYSGYPPPQGYGYSGYPPQQGYGYGGPPVVQKPQKSGKGKLALGLGAGLLGGLLVGDMVSDIGDAVSYDAGFDDGFDF</sequence>
<reference evidence="3 4" key="1">
    <citation type="submission" date="2021-09" db="EMBL/GenBank/DDBJ databases">
        <title>Genomic insights and catalytic innovation underlie evolution of tropane alkaloids biosynthesis.</title>
        <authorList>
            <person name="Wang Y.-J."/>
            <person name="Tian T."/>
            <person name="Huang J.-P."/>
            <person name="Huang S.-X."/>
        </authorList>
    </citation>
    <scope>NUCLEOTIDE SEQUENCE [LARGE SCALE GENOMIC DNA]</scope>
    <source>
        <strain evidence="3">KIB-2018</strain>
        <tissue evidence="3">Leaf</tissue>
    </source>
</reference>
<evidence type="ECO:0000259" key="2">
    <source>
        <dbReference type="PROSITE" id="PS50004"/>
    </source>
</evidence>
<evidence type="ECO:0000313" key="4">
    <source>
        <dbReference type="Proteomes" id="UP001159364"/>
    </source>
</evidence>
<organism evidence="3 4">
    <name type="scientific">Erythroxylum novogranatense</name>
    <dbReference type="NCBI Taxonomy" id="1862640"/>
    <lineage>
        <taxon>Eukaryota</taxon>
        <taxon>Viridiplantae</taxon>
        <taxon>Streptophyta</taxon>
        <taxon>Embryophyta</taxon>
        <taxon>Tracheophyta</taxon>
        <taxon>Spermatophyta</taxon>
        <taxon>Magnoliopsida</taxon>
        <taxon>eudicotyledons</taxon>
        <taxon>Gunneridae</taxon>
        <taxon>Pentapetalae</taxon>
        <taxon>rosids</taxon>
        <taxon>fabids</taxon>
        <taxon>Malpighiales</taxon>
        <taxon>Erythroxylaceae</taxon>
        <taxon>Erythroxylum</taxon>
    </lineage>
</organism>
<protein>
    <recommendedName>
        <fullName evidence="2">C2 domain-containing protein</fullName>
    </recommendedName>
</protein>
<dbReference type="GO" id="GO:0006952">
    <property type="term" value="P:defense response"/>
    <property type="evidence" value="ECO:0007669"/>
    <property type="project" value="InterPro"/>
</dbReference>
<gene>
    <name evidence="3" type="ORF">K2173_027188</name>
</gene>
<feature type="domain" description="C2" evidence="2">
    <location>
        <begin position="1"/>
        <end position="112"/>
    </location>
</feature>
<dbReference type="Gene3D" id="2.60.40.150">
    <property type="entry name" value="C2 domain"/>
    <property type="match status" value="1"/>
</dbReference>
<evidence type="ECO:0000313" key="3">
    <source>
        <dbReference type="EMBL" id="KAJ8772011.1"/>
    </source>
</evidence>
<comment type="caution">
    <text evidence="3">The sequence shown here is derived from an EMBL/GenBank/DDBJ whole genome shotgun (WGS) entry which is preliminary data.</text>
</comment>
<dbReference type="CDD" id="cd04051">
    <property type="entry name" value="C2_SRC2_like"/>
    <property type="match status" value="1"/>
</dbReference>
<dbReference type="PANTHER" id="PTHR32246:SF163">
    <property type="entry name" value="PROTEIN SRC2-LIKE"/>
    <property type="match status" value="1"/>
</dbReference>
<dbReference type="EMBL" id="JAIWQS010000002">
    <property type="protein sequence ID" value="KAJ8772011.1"/>
    <property type="molecule type" value="Genomic_DNA"/>
</dbReference>
<proteinExistence type="predicted"/>
<dbReference type="SMART" id="SM00239">
    <property type="entry name" value="C2"/>
    <property type="match status" value="1"/>
</dbReference>
<dbReference type="InterPro" id="IPR000008">
    <property type="entry name" value="C2_dom"/>
</dbReference>
<dbReference type="Pfam" id="PF00168">
    <property type="entry name" value="C2"/>
    <property type="match status" value="1"/>
</dbReference>
<dbReference type="InterPro" id="IPR044750">
    <property type="entry name" value="C2_SRC2/BAP"/>
</dbReference>
<dbReference type="InterPro" id="IPR035892">
    <property type="entry name" value="C2_domain_sf"/>
</dbReference>
<accession>A0AAV8TYE8</accession>
<name>A0AAV8TYE8_9ROSI</name>
<feature type="compositionally biased region" description="Pro residues" evidence="1">
    <location>
        <begin position="213"/>
        <end position="225"/>
    </location>
</feature>
<feature type="compositionally biased region" description="Pro residues" evidence="1">
    <location>
        <begin position="176"/>
        <end position="185"/>
    </location>
</feature>
<keyword evidence="4" id="KW-1185">Reference proteome</keyword>
<feature type="region of interest" description="Disordered" evidence="1">
    <location>
        <begin position="168"/>
        <end position="228"/>
    </location>
</feature>
<dbReference type="PANTHER" id="PTHR32246">
    <property type="entry name" value="INGRESSION PROTEIN FIC1"/>
    <property type="match status" value="1"/>
</dbReference>
<dbReference type="PROSITE" id="PS50004">
    <property type="entry name" value="C2"/>
    <property type="match status" value="1"/>
</dbReference>
<dbReference type="SUPFAM" id="SSF49562">
    <property type="entry name" value="C2 domain (Calcium/lipid-binding domain, CaLB)"/>
    <property type="match status" value="1"/>
</dbReference>